<sequence>MPSTNDEIGTVVSNLEGPSPSQVDFVVLNGKVHRGQFVEIPYSEGTIIGMVTNVLKTNKYFERADTVKEFEAQGTKLFEQFPVNEWEYVMAVTSPLGVFTSENKIKRTTFPPSPGSKVYNANTEHIRKFLGFDEEKGLHLGKLEFHDVNVKLNLSKLLQKHLAILAMSGGGKSYTVSCLLEELLSRKKEFGRVAIVAFDVHGEYTNFAEPCTDEKYTDFSRATRLIRARDLRIGVPKVSTGMFAALLPNASPAQKRELGKVIQHLQQKMKDGQGPYDLNDIRTELLAEMGNKDTKESVIVALIGWLHELEELQLFGKADNPSLLDLVQPSVLTVVDLSDIIHQHKKQVIVAYLSSRLFYERRAKKIPPTTIVLEEAHNFIPQQIAKEGSITKGIMRTIAREGRKFGVSLCLISQRPIQLDTTTLSQCNTQLLLRITNPYDIKHIGESAEGLSAESLSMLTSLRVGEGLLIGEAVNAPTFFKVRARNSQPSQHEGTLEKASIEYEENERKNKKETEDLL</sequence>
<evidence type="ECO:0000256" key="1">
    <source>
        <dbReference type="ARBA" id="ARBA00007816"/>
    </source>
</evidence>
<comment type="caution">
    <text evidence="7">The sequence shown here is derived from an EMBL/GenBank/DDBJ whole genome shotgun (WGS) entry which is preliminary data.</text>
</comment>
<comment type="catalytic activity">
    <reaction evidence="3">
        <text>ATP + H2O = ADP + phosphate + H(+)</text>
        <dbReference type="Rhea" id="RHEA:13065"/>
        <dbReference type="ChEBI" id="CHEBI:15377"/>
        <dbReference type="ChEBI" id="CHEBI:15378"/>
        <dbReference type="ChEBI" id="CHEBI:30616"/>
        <dbReference type="ChEBI" id="CHEBI:43474"/>
        <dbReference type="ChEBI" id="CHEBI:456216"/>
        <dbReference type="EC" id="5.6.2.3"/>
    </reaction>
</comment>
<accession>A0A8T4C772</accession>
<comment type="catalytic activity">
    <reaction evidence="4">
        <text>ATP + H2O = ADP + phosphate + H(+)</text>
        <dbReference type="Rhea" id="RHEA:13065"/>
        <dbReference type="ChEBI" id="CHEBI:15377"/>
        <dbReference type="ChEBI" id="CHEBI:15378"/>
        <dbReference type="ChEBI" id="CHEBI:30616"/>
        <dbReference type="ChEBI" id="CHEBI:43474"/>
        <dbReference type="ChEBI" id="CHEBI:456216"/>
        <dbReference type="EC" id="5.6.2.4"/>
    </reaction>
</comment>
<evidence type="ECO:0000256" key="4">
    <source>
        <dbReference type="ARBA" id="ARBA00048988"/>
    </source>
</evidence>
<dbReference type="PANTHER" id="PTHR42957">
    <property type="entry name" value="HELICASE MJ1565-RELATED"/>
    <property type="match status" value="1"/>
</dbReference>
<gene>
    <name evidence="7" type="ORF">FJY86_01630</name>
</gene>
<proteinExistence type="inferred from homology"/>
<feature type="domain" description="Helicase HerA central" evidence="6">
    <location>
        <begin position="138"/>
        <end position="356"/>
    </location>
</feature>
<evidence type="ECO:0000256" key="2">
    <source>
        <dbReference type="ARBA" id="ARBA00034617"/>
    </source>
</evidence>
<reference evidence="7" key="1">
    <citation type="submission" date="2019-03" db="EMBL/GenBank/DDBJ databases">
        <title>Lake Tanganyika Metagenome-Assembled Genomes (MAGs).</title>
        <authorList>
            <person name="Tran P."/>
        </authorList>
    </citation>
    <scope>NUCLEOTIDE SEQUENCE</scope>
    <source>
        <strain evidence="7">M_DeepCast_50m_m2_156</strain>
    </source>
</reference>
<organism evidence="7 8">
    <name type="scientific">Candidatus Iainarchaeum sp</name>
    <dbReference type="NCBI Taxonomy" id="3101447"/>
    <lineage>
        <taxon>Archaea</taxon>
        <taxon>Candidatus Iainarchaeota</taxon>
        <taxon>Candidatus Iainarchaeia</taxon>
        <taxon>Candidatus Iainarchaeales</taxon>
        <taxon>Candidatus Iainarchaeaceae</taxon>
        <taxon>Candidatus Iainarchaeum</taxon>
    </lineage>
</organism>
<evidence type="ECO:0000259" key="6">
    <source>
        <dbReference type="Pfam" id="PF01935"/>
    </source>
</evidence>
<dbReference type="AlphaFoldDB" id="A0A8T4C772"/>
<evidence type="ECO:0000313" key="8">
    <source>
        <dbReference type="Proteomes" id="UP000774699"/>
    </source>
</evidence>
<dbReference type="InterPro" id="IPR027417">
    <property type="entry name" value="P-loop_NTPase"/>
</dbReference>
<feature type="compositionally biased region" description="Basic and acidic residues" evidence="5">
    <location>
        <begin position="494"/>
        <end position="518"/>
    </location>
</feature>
<dbReference type="InterPro" id="IPR002789">
    <property type="entry name" value="HerA_central"/>
</dbReference>
<dbReference type="PANTHER" id="PTHR42957:SF1">
    <property type="entry name" value="HELICASE MJ1565-RELATED"/>
    <property type="match status" value="1"/>
</dbReference>
<comment type="catalytic activity">
    <reaction evidence="2">
        <text>Couples ATP hydrolysis with the unwinding of duplex DNA by translocating in the 3'-5' direction.</text>
        <dbReference type="EC" id="5.6.2.4"/>
    </reaction>
</comment>
<dbReference type="Proteomes" id="UP000774699">
    <property type="component" value="Unassembled WGS sequence"/>
</dbReference>
<dbReference type="GO" id="GO:0043139">
    <property type="term" value="F:5'-3' DNA helicase activity"/>
    <property type="evidence" value="ECO:0007669"/>
    <property type="project" value="UniProtKB-EC"/>
</dbReference>
<dbReference type="InterPro" id="IPR008571">
    <property type="entry name" value="HerA-like"/>
</dbReference>
<comment type="similarity">
    <text evidence="1">Belongs to the HerA family.</text>
</comment>
<dbReference type="SUPFAM" id="SSF52540">
    <property type="entry name" value="P-loop containing nucleoside triphosphate hydrolases"/>
    <property type="match status" value="1"/>
</dbReference>
<keyword evidence="7" id="KW-0067">ATP-binding</keyword>
<dbReference type="GO" id="GO:0005524">
    <property type="term" value="F:ATP binding"/>
    <property type="evidence" value="ECO:0007669"/>
    <property type="project" value="UniProtKB-KW"/>
</dbReference>
<dbReference type="EMBL" id="VGJJ01000007">
    <property type="protein sequence ID" value="MBM3282024.1"/>
    <property type="molecule type" value="Genomic_DNA"/>
</dbReference>
<dbReference type="GO" id="GO:0043138">
    <property type="term" value="F:3'-5' DNA helicase activity"/>
    <property type="evidence" value="ECO:0007669"/>
    <property type="project" value="UniProtKB-EC"/>
</dbReference>
<protein>
    <submittedName>
        <fullName evidence="7">ATP-binding protein</fullName>
    </submittedName>
</protein>
<name>A0A8T4C772_9ARCH</name>
<evidence type="ECO:0000313" key="7">
    <source>
        <dbReference type="EMBL" id="MBM3282024.1"/>
    </source>
</evidence>
<keyword evidence="7" id="KW-0547">Nucleotide-binding</keyword>
<evidence type="ECO:0000256" key="5">
    <source>
        <dbReference type="SAM" id="MobiDB-lite"/>
    </source>
</evidence>
<feature type="region of interest" description="Disordered" evidence="5">
    <location>
        <begin position="485"/>
        <end position="518"/>
    </location>
</feature>
<evidence type="ECO:0000256" key="3">
    <source>
        <dbReference type="ARBA" id="ARBA00048954"/>
    </source>
</evidence>
<dbReference type="Gene3D" id="3.40.50.300">
    <property type="entry name" value="P-loop containing nucleotide triphosphate hydrolases"/>
    <property type="match status" value="2"/>
</dbReference>
<dbReference type="Pfam" id="PF01935">
    <property type="entry name" value="DUF87"/>
    <property type="match status" value="1"/>
</dbReference>